<keyword evidence="1" id="KW-1133">Transmembrane helix</keyword>
<proteinExistence type="predicted"/>
<dbReference type="EMBL" id="QSQU01000006">
    <property type="protein sequence ID" value="RGK65650.1"/>
    <property type="molecule type" value="Genomic_DNA"/>
</dbReference>
<dbReference type="InterPro" id="IPR006860">
    <property type="entry name" value="FecR"/>
</dbReference>
<dbReference type="Pfam" id="PF04773">
    <property type="entry name" value="FecR"/>
    <property type="match status" value="1"/>
</dbReference>
<evidence type="ECO:0000313" key="4">
    <source>
        <dbReference type="Proteomes" id="UP000261210"/>
    </source>
</evidence>
<sequence length="280" mass="31377">MEKWTESLEQYLEEGKLPLVDEIFSRKKEIGDKLKLQREESHKITLSRKRKQSVGRRSFSFSWGVAAAVVLLLGVGSYFLAEEKVVTDNTAMNYELPDGSSVQVMENSRLTYNHITWLWERKLQLLGKASFNVTKGKTFTVSTEAGDVTVLGTKFLIDQQGKKMTVNCEEGSVKVETAVGKRTLLAGESVRCDETKIVPVEKKAEESEFPEVLGYEDDPLINVVADIEHIFEVTVVGHEKCEGLTYNGTVLTKDLNATLEKVFGSCGISYQIRGKEIILQ</sequence>
<dbReference type="Gene3D" id="3.55.50.30">
    <property type="match status" value="1"/>
</dbReference>
<keyword evidence="3" id="KW-0808">Transferase</keyword>
<dbReference type="Gene3D" id="2.60.120.1440">
    <property type="match status" value="1"/>
</dbReference>
<protein>
    <submittedName>
        <fullName evidence="3">Histidine kinase</fullName>
    </submittedName>
</protein>
<evidence type="ECO:0000259" key="2">
    <source>
        <dbReference type="Pfam" id="PF04773"/>
    </source>
</evidence>
<keyword evidence="1" id="KW-0812">Transmembrane</keyword>
<evidence type="ECO:0000313" key="3">
    <source>
        <dbReference type="EMBL" id="RGK65650.1"/>
    </source>
</evidence>
<evidence type="ECO:0000256" key="1">
    <source>
        <dbReference type="SAM" id="Phobius"/>
    </source>
</evidence>
<reference evidence="3 4" key="1">
    <citation type="submission" date="2018-08" db="EMBL/GenBank/DDBJ databases">
        <title>A genome reference for cultivated species of the human gut microbiota.</title>
        <authorList>
            <person name="Zou Y."/>
            <person name="Xue W."/>
            <person name="Luo G."/>
        </authorList>
    </citation>
    <scope>NUCLEOTIDE SEQUENCE [LARGE SCALE GENOMIC DNA]</scope>
    <source>
        <strain evidence="3 4">TF10-34</strain>
    </source>
</reference>
<dbReference type="PANTHER" id="PTHR30273">
    <property type="entry name" value="PERIPLASMIC SIGNAL SENSOR AND SIGMA FACTOR ACTIVATOR FECR-RELATED"/>
    <property type="match status" value="1"/>
</dbReference>
<name>A0A3E4NLI9_9BACE</name>
<gene>
    <name evidence="3" type="ORF">DXD03_06030</name>
</gene>
<dbReference type="RefSeq" id="WP_117683579.1">
    <property type="nucleotide sequence ID" value="NZ_JADNHC010000012.1"/>
</dbReference>
<dbReference type="PIRSF" id="PIRSF018266">
    <property type="entry name" value="FecR"/>
    <property type="match status" value="1"/>
</dbReference>
<dbReference type="GO" id="GO:0016301">
    <property type="term" value="F:kinase activity"/>
    <property type="evidence" value="ECO:0007669"/>
    <property type="project" value="UniProtKB-KW"/>
</dbReference>
<comment type="caution">
    <text evidence="3">The sequence shown here is derived from an EMBL/GenBank/DDBJ whole genome shotgun (WGS) entry which is preliminary data.</text>
</comment>
<dbReference type="AlphaFoldDB" id="A0A3E4NLI9"/>
<dbReference type="PANTHER" id="PTHR30273:SF2">
    <property type="entry name" value="PROTEIN FECR"/>
    <property type="match status" value="1"/>
</dbReference>
<dbReference type="InterPro" id="IPR012373">
    <property type="entry name" value="Ferrdict_sens_TM"/>
</dbReference>
<accession>A0A3E4NLI9</accession>
<organism evidence="3 4">
    <name type="scientific">Bacteroides xylanisolvens</name>
    <dbReference type="NCBI Taxonomy" id="371601"/>
    <lineage>
        <taxon>Bacteria</taxon>
        <taxon>Pseudomonadati</taxon>
        <taxon>Bacteroidota</taxon>
        <taxon>Bacteroidia</taxon>
        <taxon>Bacteroidales</taxon>
        <taxon>Bacteroidaceae</taxon>
        <taxon>Bacteroides</taxon>
    </lineage>
</organism>
<feature type="domain" description="FecR protein" evidence="2">
    <location>
        <begin position="86"/>
        <end position="174"/>
    </location>
</feature>
<keyword evidence="1" id="KW-0472">Membrane</keyword>
<feature type="transmembrane region" description="Helical" evidence="1">
    <location>
        <begin position="58"/>
        <end position="80"/>
    </location>
</feature>
<dbReference type="GO" id="GO:0016989">
    <property type="term" value="F:sigma factor antagonist activity"/>
    <property type="evidence" value="ECO:0007669"/>
    <property type="project" value="TreeGrafter"/>
</dbReference>
<dbReference type="Proteomes" id="UP000261210">
    <property type="component" value="Unassembled WGS sequence"/>
</dbReference>
<keyword evidence="3" id="KW-0418">Kinase</keyword>